<name>A0AAD5N9J2_PARTN</name>
<sequence length="85" mass="10223">MQVATQLIDSESLTSFETLFSKLECLLDVKKRCLVKAFTLREKEYGSRWYLDQHSSQFKWWTSHWNVKPNGRWSKKELKEVVRVL</sequence>
<organism evidence="1 2">
    <name type="scientific">Parelaphostrongylus tenuis</name>
    <name type="common">Meningeal worm</name>
    <dbReference type="NCBI Taxonomy" id="148309"/>
    <lineage>
        <taxon>Eukaryota</taxon>
        <taxon>Metazoa</taxon>
        <taxon>Ecdysozoa</taxon>
        <taxon>Nematoda</taxon>
        <taxon>Chromadorea</taxon>
        <taxon>Rhabditida</taxon>
        <taxon>Rhabditina</taxon>
        <taxon>Rhabditomorpha</taxon>
        <taxon>Strongyloidea</taxon>
        <taxon>Metastrongylidae</taxon>
        <taxon>Parelaphostrongylus</taxon>
    </lineage>
</organism>
<comment type="caution">
    <text evidence="1">The sequence shown here is derived from an EMBL/GenBank/DDBJ whole genome shotgun (WGS) entry which is preliminary data.</text>
</comment>
<protein>
    <submittedName>
        <fullName evidence="1">Uncharacterized protein</fullName>
    </submittedName>
</protein>
<dbReference type="Proteomes" id="UP001196413">
    <property type="component" value="Unassembled WGS sequence"/>
</dbReference>
<dbReference type="EMBL" id="JAHQIW010004091">
    <property type="protein sequence ID" value="KAJ1361034.1"/>
    <property type="molecule type" value="Genomic_DNA"/>
</dbReference>
<keyword evidence="2" id="KW-1185">Reference proteome</keyword>
<evidence type="ECO:0000313" key="1">
    <source>
        <dbReference type="EMBL" id="KAJ1361034.1"/>
    </source>
</evidence>
<gene>
    <name evidence="1" type="ORF">KIN20_020187</name>
</gene>
<reference evidence="1" key="1">
    <citation type="submission" date="2021-06" db="EMBL/GenBank/DDBJ databases">
        <title>Parelaphostrongylus tenuis whole genome reference sequence.</title>
        <authorList>
            <person name="Garwood T.J."/>
            <person name="Larsen P.A."/>
            <person name="Fountain-Jones N.M."/>
            <person name="Garbe J.R."/>
            <person name="Macchietto M.G."/>
            <person name="Kania S.A."/>
            <person name="Gerhold R.W."/>
            <person name="Richards J.E."/>
            <person name="Wolf T.M."/>
        </authorList>
    </citation>
    <scope>NUCLEOTIDE SEQUENCE</scope>
    <source>
        <strain evidence="1">MNPRO001-30</strain>
        <tissue evidence="1">Meninges</tissue>
    </source>
</reference>
<accession>A0AAD5N9J2</accession>
<proteinExistence type="predicted"/>
<dbReference type="AlphaFoldDB" id="A0AAD5N9J2"/>
<evidence type="ECO:0000313" key="2">
    <source>
        <dbReference type="Proteomes" id="UP001196413"/>
    </source>
</evidence>